<comment type="caution">
    <text evidence="6">The sequence shown here is derived from an EMBL/GenBank/DDBJ whole genome shotgun (WGS) entry which is preliminary data.</text>
</comment>
<evidence type="ECO:0000313" key="6">
    <source>
        <dbReference type="EMBL" id="MBD2560414.1"/>
    </source>
</evidence>
<keyword evidence="3" id="KW-0479">Metal-binding</keyword>
<evidence type="ECO:0000313" key="7">
    <source>
        <dbReference type="Proteomes" id="UP000604661"/>
    </source>
</evidence>
<dbReference type="Pfam" id="PF03055">
    <property type="entry name" value="RPE65"/>
    <property type="match status" value="1"/>
</dbReference>
<evidence type="ECO:0000256" key="3">
    <source>
        <dbReference type="ARBA" id="ARBA00022723"/>
    </source>
</evidence>
<proteinExistence type="inferred from homology"/>
<comment type="cofactor">
    <cofactor evidence="1">
        <name>Fe(2+)</name>
        <dbReference type="ChEBI" id="CHEBI:29033"/>
    </cofactor>
</comment>
<dbReference type="InterPro" id="IPR004294">
    <property type="entry name" value="Carotenoid_Oase"/>
</dbReference>
<evidence type="ECO:0000256" key="2">
    <source>
        <dbReference type="ARBA" id="ARBA00006787"/>
    </source>
</evidence>
<keyword evidence="5" id="KW-0408">Iron</keyword>
<name>A0ABR8ES81_NOSLI</name>
<organism evidence="6 7">
    <name type="scientific">Nostoc linckia FACHB-391</name>
    <dbReference type="NCBI Taxonomy" id="2692906"/>
    <lineage>
        <taxon>Bacteria</taxon>
        <taxon>Bacillati</taxon>
        <taxon>Cyanobacteriota</taxon>
        <taxon>Cyanophyceae</taxon>
        <taxon>Nostocales</taxon>
        <taxon>Nostocaceae</taxon>
        <taxon>Nostoc</taxon>
    </lineage>
</organism>
<comment type="similarity">
    <text evidence="2">Belongs to the carotenoid oxygenase family.</text>
</comment>
<sequence>MHLKIEESLVSEKSYTRADWQKGYQSLTQEFDYWIDDIEGQIPRELQGTLFRNGPGLLDVNGQPLHHPFDGDGMISRITFTNGRAHFRNRFVRTTGYLAEQKAKKILYRGTFGTQKRGGWLANIFDFKLKNIANTNVIYWGGKLLALWEAAEAYRLDPYTLETLGNEYFNGVLSAGEAFAAHPRVENNCGQDGGAPCLVNFSIKPGLSTTITIFELNPAGEIIRQHAHKVPGFCFIHDFVITPNYCIFFQNPVTFNPIPFALGIRAAGECIKFQPNQPTQILIIPRFPKEGQEEIKFLEIQSGFVFHHVNAFEVGEKVLIDSICYQSLPEVEPKSDFRQVDFEANSPGQLWRFCLNLKDGTVRRELIDSRCCEFPSIHPANVGRPYRYLYIGAAHVETGNAPLQALLKIDLESGERQFWSAAPRGFVGEPIFVPRPGSKKEDDGWVLALIYDAAHHRSDVIILDANDFSKGMMSDDKSLRAYARLHLKHHIPYGLHGSFTSEIFMEI</sequence>
<evidence type="ECO:0000256" key="1">
    <source>
        <dbReference type="ARBA" id="ARBA00001954"/>
    </source>
</evidence>
<keyword evidence="4" id="KW-0560">Oxidoreductase</keyword>
<reference evidence="6 7" key="1">
    <citation type="journal article" date="2020" name="ISME J.">
        <title>Comparative genomics reveals insights into cyanobacterial evolution and habitat adaptation.</title>
        <authorList>
            <person name="Chen M.Y."/>
            <person name="Teng W.K."/>
            <person name="Zhao L."/>
            <person name="Hu C.X."/>
            <person name="Zhou Y.K."/>
            <person name="Han B.P."/>
            <person name="Song L.R."/>
            <person name="Shu W.S."/>
        </authorList>
    </citation>
    <scope>NUCLEOTIDE SEQUENCE [LARGE SCALE GENOMIC DNA]</scope>
    <source>
        <strain evidence="6 7">FACHB-391</strain>
    </source>
</reference>
<evidence type="ECO:0000256" key="5">
    <source>
        <dbReference type="ARBA" id="ARBA00023004"/>
    </source>
</evidence>
<dbReference type="Proteomes" id="UP000604661">
    <property type="component" value="Unassembled WGS sequence"/>
</dbReference>
<dbReference type="RefSeq" id="WP_190893885.1">
    <property type="nucleotide sequence ID" value="NZ_JACJTE010000005.1"/>
</dbReference>
<keyword evidence="7" id="KW-1185">Reference proteome</keyword>
<dbReference type="EMBL" id="JACJTE010000005">
    <property type="protein sequence ID" value="MBD2560414.1"/>
    <property type="molecule type" value="Genomic_DNA"/>
</dbReference>
<dbReference type="PANTHER" id="PTHR10543:SF89">
    <property type="entry name" value="CAROTENOID 9,10(9',10')-CLEAVAGE DIOXYGENASE 1"/>
    <property type="match status" value="1"/>
</dbReference>
<evidence type="ECO:0000256" key="4">
    <source>
        <dbReference type="ARBA" id="ARBA00023002"/>
    </source>
</evidence>
<accession>A0ABR8ES81</accession>
<gene>
    <name evidence="6" type="ORF">H6G95_07220</name>
</gene>
<dbReference type="PANTHER" id="PTHR10543">
    <property type="entry name" value="BETA-CAROTENE DIOXYGENASE"/>
    <property type="match status" value="1"/>
</dbReference>
<protein>
    <submittedName>
        <fullName evidence="6">Carotenoid oxygenase family protein</fullName>
    </submittedName>
</protein>